<dbReference type="AlphaFoldDB" id="A0A9B0U311"/>
<evidence type="ECO:0000313" key="2">
    <source>
        <dbReference type="Proteomes" id="UP000504623"/>
    </source>
</evidence>
<dbReference type="Proteomes" id="UP000504623">
    <property type="component" value="Unplaced"/>
</dbReference>
<dbReference type="RefSeq" id="XP_006874977.1">
    <property type="nucleotide sequence ID" value="XM_006874915.1"/>
</dbReference>
<feature type="compositionally biased region" description="Basic and acidic residues" evidence="1">
    <location>
        <begin position="137"/>
        <end position="146"/>
    </location>
</feature>
<feature type="region of interest" description="Disordered" evidence="1">
    <location>
        <begin position="43"/>
        <end position="188"/>
    </location>
</feature>
<dbReference type="GeneID" id="102812118"/>
<reference evidence="3" key="1">
    <citation type="submission" date="2025-08" db="UniProtKB">
        <authorList>
            <consortium name="RefSeq"/>
        </authorList>
    </citation>
    <scope>IDENTIFICATION</scope>
    <source>
        <tissue evidence="3">Spleen</tissue>
    </source>
</reference>
<evidence type="ECO:0000256" key="1">
    <source>
        <dbReference type="SAM" id="MobiDB-lite"/>
    </source>
</evidence>
<feature type="compositionally biased region" description="Low complexity" evidence="1">
    <location>
        <begin position="174"/>
        <end position="188"/>
    </location>
</feature>
<protein>
    <submittedName>
        <fullName evidence="3">Serine/arginine repetitive matrix protein 2-like</fullName>
    </submittedName>
</protein>
<sequence>MDICLSLVPWFLPTLPTPPQGDHRAEGSLGRVDLALRGREVTSAGVPALRTRGQQRAAENRSGRSRVRAPEPSRAGPRARAQTPRDAAERSRPPVLLAPQVQPEPGAMASPSGSPEDAGQPRGRAGRPRWEEEDAPPEEKRLRLGPEEVEGGDAPRLGTEDTGTQTGGDGSGVSGARSGQGAAGRVAGTPPPWLRWKLVMGYQLRRVPGTSGAARCRVLVADPFLLL</sequence>
<keyword evidence="2" id="KW-1185">Reference proteome</keyword>
<organism evidence="2 3">
    <name type="scientific">Chrysochloris asiatica</name>
    <name type="common">Cape golden mole</name>
    <dbReference type="NCBI Taxonomy" id="185453"/>
    <lineage>
        <taxon>Eukaryota</taxon>
        <taxon>Metazoa</taxon>
        <taxon>Chordata</taxon>
        <taxon>Craniata</taxon>
        <taxon>Vertebrata</taxon>
        <taxon>Euteleostomi</taxon>
        <taxon>Mammalia</taxon>
        <taxon>Eutheria</taxon>
        <taxon>Afrotheria</taxon>
        <taxon>Chrysochloridae</taxon>
        <taxon>Chrysochlorinae</taxon>
        <taxon>Chrysochloris</taxon>
    </lineage>
</organism>
<evidence type="ECO:0000313" key="3">
    <source>
        <dbReference type="RefSeq" id="XP_006874977.1"/>
    </source>
</evidence>
<accession>A0A9B0U311</accession>
<name>A0A9B0U311_CHRAS</name>
<proteinExistence type="predicted"/>
<gene>
    <name evidence="3" type="primary">LOC102812118</name>
</gene>